<gene>
    <name evidence="1" type="ORF">UFOPK3564_03594</name>
</gene>
<dbReference type="AlphaFoldDB" id="A0A6J7KEM8"/>
<organism evidence="1">
    <name type="scientific">freshwater metagenome</name>
    <dbReference type="NCBI Taxonomy" id="449393"/>
    <lineage>
        <taxon>unclassified sequences</taxon>
        <taxon>metagenomes</taxon>
        <taxon>ecological metagenomes</taxon>
    </lineage>
</organism>
<dbReference type="EMBL" id="CAFBMK010000365">
    <property type="protein sequence ID" value="CAB4952929.1"/>
    <property type="molecule type" value="Genomic_DNA"/>
</dbReference>
<sequence>MRYYRALERQAVLRFSISPFDGPDAKDYFQYDKAFNFVQLRYRLPGPSVRVYRLKNCSPGVDTQRIRRAG</sequence>
<accession>A0A6J7KEM8</accession>
<evidence type="ECO:0000313" key="1">
    <source>
        <dbReference type="EMBL" id="CAB4952929.1"/>
    </source>
</evidence>
<proteinExistence type="predicted"/>
<name>A0A6J7KEM8_9ZZZZ</name>
<protein>
    <submittedName>
        <fullName evidence="1">Unannotated protein</fullName>
    </submittedName>
</protein>
<reference evidence="1" key="1">
    <citation type="submission" date="2020-05" db="EMBL/GenBank/DDBJ databases">
        <authorList>
            <person name="Chiriac C."/>
            <person name="Salcher M."/>
            <person name="Ghai R."/>
            <person name="Kavagutti S V."/>
        </authorList>
    </citation>
    <scope>NUCLEOTIDE SEQUENCE</scope>
</reference>